<dbReference type="AlphaFoldDB" id="I3U8T8"/>
<keyword evidence="1" id="KW-0175">Coiled coil</keyword>
<dbReference type="RefSeq" id="WP_014749517.1">
    <property type="nucleotide sequence ID" value="NC_017964.1"/>
</dbReference>
<dbReference type="Pfam" id="PF04230">
    <property type="entry name" value="PS_pyruv_trans"/>
    <property type="match status" value="1"/>
</dbReference>
<dbReference type="OrthoDB" id="5242601at2"/>
<feature type="coiled-coil region" evidence="1">
    <location>
        <begin position="319"/>
        <end position="346"/>
    </location>
</feature>
<protein>
    <recommendedName>
        <fullName evidence="2">Polysaccharide pyruvyl transferase domain-containing protein</fullName>
    </recommendedName>
</protein>
<dbReference type="STRING" id="1036672.TKWG_04455"/>
<proteinExistence type="predicted"/>
<dbReference type="Proteomes" id="UP000005267">
    <property type="component" value="Chromosome"/>
</dbReference>
<dbReference type="EMBL" id="CP003555">
    <property type="protein sequence ID" value="AFK61426.1"/>
    <property type="molecule type" value="Genomic_DNA"/>
</dbReference>
<sequence length="423" mass="47563">MNNQSGSIQQRSIIEKRLELQSEITGCEPLISALKKFAENNAVYLPSAGNFGDGLIGLGTLCLFETIGINPKIHDFLADSVPPQAGHIIVGGGGGWLDGLWNHYAKILDGYLAQGGQVLILPSTVKGFESFFEKYASQITIFARERVSYAHLKAISGMQDRVFLCHDLAFATDWSAFKIHGVEHRSGRLNMFREDEEARSAAHYTHNYDLSLLWNSQSWFDKDMCQRRLSPLLELMSQFEQIHSDRLHMSILGTLMGCDVTMHPSGYFKNRAVYDYSLSRFPNVTFTGRKPDENGGTGSVSRAHDPQDLQAVEHAAADNAALNASLADLTGKYRLLNEQLQDTRERNLNYAYRLDMLSRQLDESAQALIEARPSPQQQAFLDSRGYRLWVRYNRLYENERSGPVLRKLRSAGGRILRGLGILK</sequence>
<dbReference type="InterPro" id="IPR007345">
    <property type="entry name" value="Polysacch_pyruvyl_Trfase"/>
</dbReference>
<reference evidence="4" key="2">
    <citation type="journal article" date="2013" name="PLoS ONE">
        <title>Genome implosion elicits host-confinement in Alcaligenaceae: evidence from the comparative genomics of Tetrathiobacter kashmirensis, a pathogen in the making.</title>
        <authorList>
            <person name="Ghosh W."/>
            <person name="Alam M."/>
            <person name="Roy C."/>
            <person name="Pyne P."/>
            <person name="George A."/>
            <person name="Chakraborty R."/>
            <person name="Majumder S."/>
            <person name="Agarwal A."/>
            <person name="Chakraborty S."/>
            <person name="Majumdar S."/>
            <person name="Gupta S.K."/>
        </authorList>
    </citation>
    <scope>NUCLEOTIDE SEQUENCE [LARGE SCALE GENOMIC DNA]</scope>
    <source>
        <strain evidence="4">WT001</strain>
    </source>
</reference>
<evidence type="ECO:0000313" key="4">
    <source>
        <dbReference type="Proteomes" id="UP000005267"/>
    </source>
</evidence>
<accession>I3U8T8</accession>
<reference evidence="3 4" key="1">
    <citation type="journal article" date="2011" name="J. Bacteriol.">
        <title>Whole-genome shotgun sequencing of the sulfur-oxidizing chemoautotroph Tetrathiobacter kashmirensis.</title>
        <authorList>
            <person name="Ghosh W."/>
            <person name="George A."/>
            <person name="Agarwal A."/>
            <person name="Raj P."/>
            <person name="Alam M."/>
            <person name="Pyne P."/>
            <person name="Das Gupta S.K."/>
        </authorList>
    </citation>
    <scope>NUCLEOTIDE SEQUENCE [LARGE SCALE GENOMIC DNA]</scope>
    <source>
        <strain evidence="3 4">WT001</strain>
    </source>
</reference>
<feature type="domain" description="Polysaccharide pyruvyl transferase" evidence="2">
    <location>
        <begin position="50"/>
        <end position="258"/>
    </location>
</feature>
<evidence type="ECO:0000256" key="1">
    <source>
        <dbReference type="SAM" id="Coils"/>
    </source>
</evidence>
<dbReference type="KEGG" id="aka:TKWG_04455"/>
<keyword evidence="4" id="KW-1185">Reference proteome</keyword>
<evidence type="ECO:0000313" key="3">
    <source>
        <dbReference type="EMBL" id="AFK61426.1"/>
    </source>
</evidence>
<name>I3U8T8_ADVKW</name>
<evidence type="ECO:0000259" key="2">
    <source>
        <dbReference type="Pfam" id="PF04230"/>
    </source>
</evidence>
<dbReference type="HOGENOM" id="CLU_672003_0_0_4"/>
<organism evidence="3 4">
    <name type="scientific">Advenella kashmirensis (strain DSM 17095 / LMG 22695 / WT001)</name>
    <name type="common">Tetrathiobacter kashmirensis</name>
    <dbReference type="NCBI Taxonomy" id="1036672"/>
    <lineage>
        <taxon>Bacteria</taxon>
        <taxon>Pseudomonadati</taxon>
        <taxon>Pseudomonadota</taxon>
        <taxon>Betaproteobacteria</taxon>
        <taxon>Burkholderiales</taxon>
        <taxon>Alcaligenaceae</taxon>
    </lineage>
</organism>
<gene>
    <name evidence="3" type="ordered locus">TKWG_04455</name>
</gene>